<comment type="caution">
    <text evidence="1">The sequence shown here is derived from an EMBL/GenBank/DDBJ whole genome shotgun (WGS) entry which is preliminary data.</text>
</comment>
<gene>
    <name evidence="1" type="ORF">AX774_g2125</name>
</gene>
<name>A0A1R1PTS0_ZANCU</name>
<accession>A0A1R1PTS0</accession>
<reference evidence="2" key="1">
    <citation type="submission" date="2017-01" db="EMBL/GenBank/DDBJ databases">
        <authorList>
            <person name="Wang Y."/>
            <person name="White M."/>
            <person name="Kvist S."/>
            <person name="Moncalvo J.-M."/>
        </authorList>
    </citation>
    <scope>NUCLEOTIDE SEQUENCE [LARGE SCALE GENOMIC DNA]</scope>
    <source>
        <strain evidence="2">COL-18-3</strain>
    </source>
</reference>
<dbReference type="Proteomes" id="UP000188320">
    <property type="component" value="Unassembled WGS sequence"/>
</dbReference>
<protein>
    <submittedName>
        <fullName evidence="1">Uncharacterized protein</fullName>
    </submittedName>
</protein>
<evidence type="ECO:0000313" key="2">
    <source>
        <dbReference type="Proteomes" id="UP000188320"/>
    </source>
</evidence>
<dbReference type="AlphaFoldDB" id="A0A1R1PTS0"/>
<keyword evidence="2" id="KW-1185">Reference proteome</keyword>
<proteinExistence type="predicted"/>
<dbReference type="EMBL" id="LSSK01000209">
    <property type="protein sequence ID" value="OMH84347.1"/>
    <property type="molecule type" value="Genomic_DNA"/>
</dbReference>
<organism evidence="1 2">
    <name type="scientific">Zancudomyces culisetae</name>
    <name type="common">Gut fungus</name>
    <name type="synonym">Smittium culisetae</name>
    <dbReference type="NCBI Taxonomy" id="1213189"/>
    <lineage>
        <taxon>Eukaryota</taxon>
        <taxon>Fungi</taxon>
        <taxon>Fungi incertae sedis</taxon>
        <taxon>Zoopagomycota</taxon>
        <taxon>Kickxellomycotina</taxon>
        <taxon>Harpellomycetes</taxon>
        <taxon>Harpellales</taxon>
        <taxon>Legeriomycetaceae</taxon>
        <taxon>Zancudomyces</taxon>
    </lineage>
</organism>
<evidence type="ECO:0000313" key="1">
    <source>
        <dbReference type="EMBL" id="OMH84347.1"/>
    </source>
</evidence>
<sequence>MVQPNNLAIIKDASKKNGCAQYGSPDHVKEMIDELGVFKDVEDIVAYTRVAYTDEYELTRGKFTERYLKEICASKAEGANTKIRALYFDGYATTNRSTKVSCVYPYFNTGSVGAINSMGPEDFFIEYKICTRMYSCLITASIVSLSSGETRNRPRDDRCVFSIYAPARKP</sequence>